<dbReference type="Proteomes" id="UP000292445">
    <property type="component" value="Unassembled WGS sequence"/>
</dbReference>
<keyword evidence="1" id="KW-0328">Glycosyltransferase</keyword>
<keyword evidence="5" id="KW-1185">Reference proteome</keyword>
<evidence type="ECO:0000256" key="1">
    <source>
        <dbReference type="ARBA" id="ARBA00022676"/>
    </source>
</evidence>
<dbReference type="OrthoDB" id="433681at2"/>
<dbReference type="EMBL" id="SGXC01000003">
    <property type="protein sequence ID" value="RZS78463.1"/>
    <property type="molecule type" value="Genomic_DNA"/>
</dbReference>
<reference evidence="4 5" key="1">
    <citation type="submission" date="2019-02" db="EMBL/GenBank/DDBJ databases">
        <title>Genomic Encyclopedia of Type Strains, Phase IV (KMG-IV): sequencing the most valuable type-strain genomes for metagenomic binning, comparative biology and taxonomic classification.</title>
        <authorList>
            <person name="Goeker M."/>
        </authorList>
    </citation>
    <scope>NUCLEOTIDE SEQUENCE [LARGE SCALE GENOMIC DNA]</scope>
    <source>
        <strain evidence="4 5">K24</strain>
    </source>
</reference>
<dbReference type="AlphaFoldDB" id="A0A4Q7N8S0"/>
<dbReference type="Pfam" id="PF13439">
    <property type="entry name" value="Glyco_transf_4"/>
    <property type="match status" value="1"/>
</dbReference>
<keyword evidence="2 4" id="KW-0808">Transferase</keyword>
<dbReference type="PANTHER" id="PTHR12526:SF510">
    <property type="entry name" value="D-INOSITOL 3-PHOSPHATE GLYCOSYLTRANSFERASE"/>
    <property type="match status" value="1"/>
</dbReference>
<proteinExistence type="predicted"/>
<feature type="domain" description="Glycosyltransferase subfamily 4-like N-terminal" evidence="3">
    <location>
        <begin position="14"/>
        <end position="168"/>
    </location>
</feature>
<organism evidence="4 5">
    <name type="scientific">Pigmentiphaga kullae</name>
    <dbReference type="NCBI Taxonomy" id="151784"/>
    <lineage>
        <taxon>Bacteria</taxon>
        <taxon>Pseudomonadati</taxon>
        <taxon>Pseudomonadota</taxon>
        <taxon>Betaproteobacteria</taxon>
        <taxon>Burkholderiales</taxon>
        <taxon>Alcaligenaceae</taxon>
        <taxon>Pigmentiphaga</taxon>
    </lineage>
</organism>
<comment type="caution">
    <text evidence="4">The sequence shown here is derived from an EMBL/GenBank/DDBJ whole genome shotgun (WGS) entry which is preliminary data.</text>
</comment>
<dbReference type="GO" id="GO:0016757">
    <property type="term" value="F:glycosyltransferase activity"/>
    <property type="evidence" value="ECO:0007669"/>
    <property type="project" value="UniProtKB-KW"/>
</dbReference>
<accession>A0A4Q7N8S0</accession>
<evidence type="ECO:0000259" key="3">
    <source>
        <dbReference type="Pfam" id="PF13439"/>
    </source>
</evidence>
<dbReference type="SUPFAM" id="SSF53756">
    <property type="entry name" value="UDP-Glycosyltransferase/glycogen phosphorylase"/>
    <property type="match status" value="1"/>
</dbReference>
<name>A0A4Q7N8S0_9BURK</name>
<dbReference type="PANTHER" id="PTHR12526">
    <property type="entry name" value="GLYCOSYLTRANSFERASE"/>
    <property type="match status" value="1"/>
</dbReference>
<protein>
    <submittedName>
        <fullName evidence="4">Glycosyltransferase involved in cell wall biosynthesis</fullName>
    </submittedName>
</protein>
<evidence type="ECO:0000256" key="2">
    <source>
        <dbReference type="ARBA" id="ARBA00022679"/>
    </source>
</evidence>
<dbReference type="Pfam" id="PF13692">
    <property type="entry name" value="Glyco_trans_1_4"/>
    <property type="match status" value="1"/>
</dbReference>
<dbReference type="InterPro" id="IPR028098">
    <property type="entry name" value="Glyco_trans_4-like_N"/>
</dbReference>
<gene>
    <name evidence="4" type="ORF">EV675_5112</name>
</gene>
<evidence type="ECO:0000313" key="4">
    <source>
        <dbReference type="EMBL" id="RZS78463.1"/>
    </source>
</evidence>
<dbReference type="Gene3D" id="3.40.50.2000">
    <property type="entry name" value="Glycogen Phosphorylase B"/>
    <property type="match status" value="2"/>
</dbReference>
<evidence type="ECO:0000313" key="5">
    <source>
        <dbReference type="Proteomes" id="UP000292445"/>
    </source>
</evidence>
<sequence>MKLAIACHRFGYGGGMERYAMDLVKGLRQLGIRPVVFARSFDTDIPEYAFIEPVRIAVRALPGKLRDHYFSWRLRTLKAAHGVDLLIGCSRTAVSDVAICGGTHLGHLAHANRRPTRWDRWQIRLERAHYAQAHLVLAHSRMMADELRRYYDVPQARIRVLYPPVDVDTFSPVDAARRAELRRELGIPEGTTAFLFPSTGHERKGYPMLEACFGATDLPVSLLVAGRPVEPRSPKIRYVGYRQDIADCYRAADYTILASRYEPFGLVGPESVLCGTPTVLPRGIGSTEALSEEACLAFDVDAPASLADAVRRAESRTREGRARLASPLSHLSYAPDTRAHVEALLDLSATLRSPSEVS</sequence>
<dbReference type="CDD" id="cd03801">
    <property type="entry name" value="GT4_PimA-like"/>
    <property type="match status" value="1"/>
</dbReference>
<dbReference type="RefSeq" id="WP_130361236.1">
    <property type="nucleotide sequence ID" value="NZ_SGXC01000003.1"/>
</dbReference>